<dbReference type="Proteomes" id="UP000199236">
    <property type="component" value="Unassembled WGS sequence"/>
</dbReference>
<feature type="transmembrane region" description="Helical" evidence="7">
    <location>
        <begin position="360"/>
        <end position="381"/>
    </location>
</feature>
<evidence type="ECO:0000256" key="6">
    <source>
        <dbReference type="ARBA" id="ARBA00023136"/>
    </source>
</evidence>
<evidence type="ECO:0000256" key="1">
    <source>
        <dbReference type="ARBA" id="ARBA00004651"/>
    </source>
</evidence>
<feature type="transmembrane region" description="Helical" evidence="7">
    <location>
        <begin position="387"/>
        <end position="405"/>
    </location>
</feature>
<feature type="transmembrane region" description="Helical" evidence="7">
    <location>
        <begin position="442"/>
        <end position="462"/>
    </location>
</feature>
<name>A0A1I5NGW2_9HYPH</name>
<dbReference type="OrthoDB" id="9761224at2"/>
<dbReference type="STRING" id="655353.SAMN04488056_1315"/>
<feature type="transmembrane region" description="Helical" evidence="7">
    <location>
        <begin position="412"/>
        <end position="430"/>
    </location>
</feature>
<comment type="subcellular location">
    <subcellularLocation>
        <location evidence="1">Cell membrane</location>
        <topology evidence="1">Multi-pass membrane protein</topology>
    </subcellularLocation>
</comment>
<protein>
    <submittedName>
        <fullName evidence="9">Carbon starvation protein CstA</fullName>
    </submittedName>
</protein>
<evidence type="ECO:0000256" key="2">
    <source>
        <dbReference type="ARBA" id="ARBA00007755"/>
    </source>
</evidence>
<feature type="domain" description="CstA N-terminal" evidence="8">
    <location>
        <begin position="300"/>
        <end position="424"/>
    </location>
</feature>
<keyword evidence="10" id="KW-1185">Reference proteome</keyword>
<gene>
    <name evidence="9" type="ORF">SAMN04488056_1315</name>
</gene>
<feature type="transmembrane region" description="Helical" evidence="7">
    <location>
        <begin position="313"/>
        <end position="332"/>
    </location>
</feature>
<feature type="transmembrane region" description="Helical" evidence="7">
    <location>
        <begin position="156"/>
        <end position="177"/>
    </location>
</feature>
<feature type="transmembrane region" description="Helical" evidence="7">
    <location>
        <begin position="263"/>
        <end position="282"/>
    </location>
</feature>
<comment type="similarity">
    <text evidence="2">Belongs to the peptide transporter carbon starvation (CstA) (TC 2.A.114) family.</text>
</comment>
<feature type="transmembrane region" description="Helical" evidence="7">
    <location>
        <begin position="80"/>
        <end position="98"/>
    </location>
</feature>
<evidence type="ECO:0000256" key="5">
    <source>
        <dbReference type="ARBA" id="ARBA00022989"/>
    </source>
</evidence>
<dbReference type="InterPro" id="IPR051605">
    <property type="entry name" value="CstA"/>
</dbReference>
<dbReference type="PANTHER" id="PTHR30252:SF4">
    <property type="entry name" value="CARBON STARVATION"/>
    <property type="match status" value="1"/>
</dbReference>
<evidence type="ECO:0000313" key="10">
    <source>
        <dbReference type="Proteomes" id="UP000199236"/>
    </source>
</evidence>
<dbReference type="InterPro" id="IPR003706">
    <property type="entry name" value="CstA_N"/>
</dbReference>
<keyword evidence="4 7" id="KW-0812">Transmembrane</keyword>
<proteinExistence type="inferred from homology"/>
<feature type="domain" description="CstA N-terminal" evidence="8">
    <location>
        <begin position="4"/>
        <end position="144"/>
    </location>
</feature>
<feature type="transmembrane region" description="Helical" evidence="7">
    <location>
        <begin position="129"/>
        <end position="150"/>
    </location>
</feature>
<feature type="domain" description="CstA N-terminal" evidence="8">
    <location>
        <begin position="150"/>
        <end position="282"/>
    </location>
</feature>
<evidence type="ECO:0000256" key="4">
    <source>
        <dbReference type="ARBA" id="ARBA00022692"/>
    </source>
</evidence>
<keyword evidence="3" id="KW-1003">Cell membrane</keyword>
<evidence type="ECO:0000313" key="9">
    <source>
        <dbReference type="EMBL" id="SFP20930.1"/>
    </source>
</evidence>
<keyword evidence="5 7" id="KW-1133">Transmembrane helix</keyword>
<dbReference type="GO" id="GO:0005886">
    <property type="term" value="C:plasma membrane"/>
    <property type="evidence" value="ECO:0007669"/>
    <property type="project" value="UniProtKB-SubCell"/>
</dbReference>
<dbReference type="GO" id="GO:0009267">
    <property type="term" value="P:cellular response to starvation"/>
    <property type="evidence" value="ECO:0007669"/>
    <property type="project" value="InterPro"/>
</dbReference>
<evidence type="ECO:0000256" key="7">
    <source>
        <dbReference type="SAM" id="Phobius"/>
    </source>
</evidence>
<dbReference type="Pfam" id="PF02554">
    <property type="entry name" value="CstA"/>
    <property type="match status" value="3"/>
</dbReference>
<accession>A0A1I5NGW2</accession>
<dbReference type="AlphaFoldDB" id="A0A1I5NGW2"/>
<keyword evidence="6 7" id="KW-0472">Membrane</keyword>
<reference evidence="9 10" key="1">
    <citation type="submission" date="2016-10" db="EMBL/GenBank/DDBJ databases">
        <authorList>
            <person name="de Groot N.N."/>
        </authorList>
    </citation>
    <scope>NUCLEOTIDE SEQUENCE [LARGE SCALE GENOMIC DNA]</scope>
    <source>
        <strain evidence="9 10">CGMCC 1.9157</strain>
    </source>
</reference>
<dbReference type="RefSeq" id="WP_090075759.1">
    <property type="nucleotide sequence ID" value="NZ_FOVR01000031.1"/>
</dbReference>
<feature type="transmembrane region" description="Helical" evidence="7">
    <location>
        <begin position="184"/>
        <end position="205"/>
    </location>
</feature>
<evidence type="ECO:0000259" key="8">
    <source>
        <dbReference type="Pfam" id="PF02554"/>
    </source>
</evidence>
<dbReference type="EMBL" id="FOVR01000031">
    <property type="protein sequence ID" value="SFP20930.1"/>
    <property type="molecule type" value="Genomic_DNA"/>
</dbReference>
<dbReference type="PANTHER" id="PTHR30252">
    <property type="entry name" value="INNER MEMBRANE PEPTIDE TRANSPORTER"/>
    <property type="match status" value="1"/>
</dbReference>
<evidence type="ECO:0000256" key="3">
    <source>
        <dbReference type="ARBA" id="ARBA00022475"/>
    </source>
</evidence>
<organism evidence="9 10">
    <name type="scientific">Cohaesibacter marisflavi</name>
    <dbReference type="NCBI Taxonomy" id="655353"/>
    <lineage>
        <taxon>Bacteria</taxon>
        <taxon>Pseudomonadati</taxon>
        <taxon>Pseudomonadota</taxon>
        <taxon>Alphaproteobacteria</taxon>
        <taxon>Hyphomicrobiales</taxon>
        <taxon>Cohaesibacteraceae</taxon>
    </lineage>
</organism>
<sequence length="476" mass="51856">MLYFLLCVGILVLGYFTYGVFVEKIFGIQPDRKTPCWTKEDGVDYINMPTWKVFFIQLLDIAGLGPIFGPILGALYGPQALLWIVIGSIFAGGVHDYFSGMLSVRSGGKSIPEVVGDEMGQFARQTLRVFSVILLLLVGVVFILGPAKLLSSMTGFNVQLLVALIFVYYFVATILPIDKIIGRLYPIFGALLLFMTIGITFGLIYHGYEFLPNMDISTNVHPGDLPLFPLLFITLSCGALSGFHSTQSPLMARCMRNEKNGRVVFYGAMIAEGIIGLVWATAGMSFYDSPEALNAVIAAQSPAGVVNQVSTELLGVFGGFLAVLGVVILPITSGDTAFRSTRLILAETLRLDQTKINKRLVIAIPLFVVAFAISLVDFNIIWRYFGWSNQTLSMLVLWSAAIWLGRKGKLHWIATVPAVFMTAVDTAFILQAKIGFNLPADISNIVAVIVAAISLIAFLILVRPTGDVSEEAEPAE</sequence>
<feature type="transmembrane region" description="Helical" evidence="7">
    <location>
        <begin position="225"/>
        <end position="243"/>
    </location>
</feature>